<evidence type="ECO:0000313" key="5">
    <source>
        <dbReference type="Proteomes" id="UP000830167"/>
    </source>
</evidence>
<dbReference type="SMART" id="SM00052">
    <property type="entry name" value="EAL"/>
    <property type="match status" value="1"/>
</dbReference>
<dbReference type="Pfam" id="PF00990">
    <property type="entry name" value="GGDEF"/>
    <property type="match status" value="1"/>
</dbReference>
<keyword evidence="1" id="KW-0812">Transmembrane</keyword>
<evidence type="ECO:0000313" key="4">
    <source>
        <dbReference type="EMBL" id="UOF89954.1"/>
    </source>
</evidence>
<evidence type="ECO:0000256" key="1">
    <source>
        <dbReference type="SAM" id="Phobius"/>
    </source>
</evidence>
<evidence type="ECO:0000259" key="3">
    <source>
        <dbReference type="SMART" id="SM00267"/>
    </source>
</evidence>
<dbReference type="CDD" id="cd01948">
    <property type="entry name" value="EAL"/>
    <property type="match status" value="1"/>
</dbReference>
<dbReference type="EMBL" id="CP089291">
    <property type="protein sequence ID" value="UOF89954.1"/>
    <property type="molecule type" value="Genomic_DNA"/>
</dbReference>
<dbReference type="Gene3D" id="3.20.20.450">
    <property type="entry name" value="EAL domain"/>
    <property type="match status" value="1"/>
</dbReference>
<proteinExistence type="predicted"/>
<dbReference type="SUPFAM" id="SSF141868">
    <property type="entry name" value="EAL domain-like"/>
    <property type="match status" value="1"/>
</dbReference>
<dbReference type="RefSeq" id="WP_347436649.1">
    <property type="nucleotide sequence ID" value="NZ_CP089291.1"/>
</dbReference>
<dbReference type="CDD" id="cd01949">
    <property type="entry name" value="GGDEF"/>
    <property type="match status" value="1"/>
</dbReference>
<keyword evidence="1" id="KW-0472">Membrane</keyword>
<feature type="transmembrane region" description="Helical" evidence="1">
    <location>
        <begin position="37"/>
        <end position="55"/>
    </location>
</feature>
<keyword evidence="5" id="KW-1185">Reference proteome</keyword>
<gene>
    <name evidence="4" type="ORF">LSG31_19125</name>
</gene>
<feature type="domain" description="GGDEF" evidence="3">
    <location>
        <begin position="56"/>
        <end position="225"/>
    </location>
</feature>
<dbReference type="SUPFAM" id="SSF55073">
    <property type="entry name" value="Nucleotide cyclase"/>
    <property type="match status" value="1"/>
</dbReference>
<dbReference type="PANTHER" id="PTHR44757">
    <property type="entry name" value="DIGUANYLATE CYCLASE DGCP"/>
    <property type="match status" value="1"/>
</dbReference>
<dbReference type="InterPro" id="IPR029787">
    <property type="entry name" value="Nucleotide_cyclase"/>
</dbReference>
<dbReference type="Pfam" id="PF00563">
    <property type="entry name" value="EAL"/>
    <property type="match status" value="1"/>
</dbReference>
<keyword evidence="1" id="KW-1133">Transmembrane helix</keyword>
<dbReference type="InterPro" id="IPR052155">
    <property type="entry name" value="Biofilm_reg_signaling"/>
</dbReference>
<sequence length="494" mass="55628">MNRQTTIKLTTIYVIHLAVCFVLLGVTRIVSSIFSEILAAILISAVGTGVVYSFFDRHKEGTIEQYDPLTGLPGKHLFYQHLQQELSDTASKDSKCAIFYLNIDRFKNVNDSLGRKVANMLLQAVAKRLTSLESIGETVSRHGGDEFVFFLKNTNDSKYGSSIAQTILDLLSLPFLIEGHELYITASIGISRFPFDGETAEQLLQYAETAMYQVKTQGKNNYQFYSASLSENVAERMELENSLRNALKKEEFFLSYQPKVDIKTNQVIGMEALLRWNHGKLGMISPAKFIPIAEESGLIVPIGEWVLRMACKQNKDWQDAGFPPLRVAVNLSARQFQKKNLVEVISKILAETGLEPRWLEVEVTESILMQNMEFTVSILQQLQAIGIHISIDDFGTGYSSLNYLKRFPINSLKIDQSFVQDIATDPDDAAIVTAVISLAHHMKLKVIAEGVETEGQLEFLRMRNCDDMQGYYFSKPLKAEEFTKLLESSKEIIA</sequence>
<dbReference type="InterPro" id="IPR001633">
    <property type="entry name" value="EAL_dom"/>
</dbReference>
<dbReference type="NCBIfam" id="TIGR00254">
    <property type="entry name" value="GGDEF"/>
    <property type="match status" value="1"/>
</dbReference>
<dbReference type="Gene3D" id="3.30.70.270">
    <property type="match status" value="1"/>
</dbReference>
<protein>
    <submittedName>
        <fullName evidence="4">Bifunctional diguanylate cyclase/phosphodiesterase</fullName>
    </submittedName>
</protein>
<feature type="transmembrane region" description="Helical" evidence="1">
    <location>
        <begin position="12"/>
        <end position="31"/>
    </location>
</feature>
<dbReference type="InterPro" id="IPR035919">
    <property type="entry name" value="EAL_sf"/>
</dbReference>
<dbReference type="Proteomes" id="UP000830167">
    <property type="component" value="Chromosome"/>
</dbReference>
<feature type="domain" description="EAL" evidence="2">
    <location>
        <begin position="235"/>
        <end position="481"/>
    </location>
</feature>
<dbReference type="PANTHER" id="PTHR44757:SF2">
    <property type="entry name" value="BIOFILM ARCHITECTURE MAINTENANCE PROTEIN MBAA"/>
    <property type="match status" value="1"/>
</dbReference>
<name>A0ABY4CI35_9BACL</name>
<organism evidence="4 5">
    <name type="scientific">Fodinisporobacter ferrooxydans</name>
    <dbReference type="NCBI Taxonomy" id="2901836"/>
    <lineage>
        <taxon>Bacteria</taxon>
        <taxon>Bacillati</taxon>
        <taxon>Bacillota</taxon>
        <taxon>Bacilli</taxon>
        <taxon>Bacillales</taxon>
        <taxon>Alicyclobacillaceae</taxon>
        <taxon>Fodinisporobacter</taxon>
    </lineage>
</organism>
<evidence type="ECO:0000259" key="2">
    <source>
        <dbReference type="SMART" id="SM00052"/>
    </source>
</evidence>
<dbReference type="InterPro" id="IPR000160">
    <property type="entry name" value="GGDEF_dom"/>
</dbReference>
<dbReference type="InterPro" id="IPR043128">
    <property type="entry name" value="Rev_trsase/Diguanyl_cyclase"/>
</dbReference>
<accession>A0ABY4CI35</accession>
<dbReference type="SMART" id="SM00267">
    <property type="entry name" value="GGDEF"/>
    <property type="match status" value="1"/>
</dbReference>
<reference evidence="4" key="1">
    <citation type="submission" date="2021-12" db="EMBL/GenBank/DDBJ databases">
        <title>Alicyclobacillaceae gen. nov., sp. nov., isolated from chalcocite enrichment system.</title>
        <authorList>
            <person name="Jiang Z."/>
        </authorList>
    </citation>
    <scope>NUCLEOTIDE SEQUENCE</scope>
    <source>
        <strain evidence="4">MYW30-H2</strain>
    </source>
</reference>